<feature type="domain" description="Type II restriction enzyme NaeI" evidence="5">
    <location>
        <begin position="94"/>
        <end position="378"/>
    </location>
</feature>
<evidence type="ECO:0000256" key="1">
    <source>
        <dbReference type="ARBA" id="ARBA00022722"/>
    </source>
</evidence>
<evidence type="ECO:0000256" key="3">
    <source>
        <dbReference type="ARBA" id="ARBA00022801"/>
    </source>
</evidence>
<dbReference type="InterPro" id="IPR011335">
    <property type="entry name" value="Restrct_endonuc-II-like"/>
</dbReference>
<dbReference type="Pfam" id="PF09126">
    <property type="entry name" value="NaeI"/>
    <property type="match status" value="1"/>
</dbReference>
<evidence type="ECO:0000256" key="2">
    <source>
        <dbReference type="ARBA" id="ARBA00022759"/>
    </source>
</evidence>
<proteinExistence type="predicted"/>
<dbReference type="EMBL" id="WBJY01000002">
    <property type="protein sequence ID" value="KAB1648354.1"/>
    <property type="molecule type" value="Genomic_DNA"/>
</dbReference>
<dbReference type="OrthoDB" id="9179812at2"/>
<keyword evidence="7" id="KW-1185">Reference proteome</keyword>
<keyword evidence="1" id="KW-0540">Nuclease</keyword>
<dbReference type="GO" id="GO:0009307">
    <property type="term" value="P:DNA restriction-modification system"/>
    <property type="evidence" value="ECO:0007669"/>
    <property type="project" value="InterPro"/>
</dbReference>
<feature type="region of interest" description="Disordered" evidence="4">
    <location>
        <begin position="54"/>
        <end position="75"/>
    </location>
</feature>
<dbReference type="InterPro" id="IPR037057">
    <property type="entry name" value="DNA_rep_MutH/T2_RE_sf"/>
</dbReference>
<dbReference type="SUPFAM" id="SSF52980">
    <property type="entry name" value="Restriction endonuclease-like"/>
    <property type="match status" value="1"/>
</dbReference>
<dbReference type="Proteomes" id="UP000431744">
    <property type="component" value="Unassembled WGS sequence"/>
</dbReference>
<dbReference type="InterPro" id="IPR015210">
    <property type="entry name" value="NaeI"/>
</dbReference>
<dbReference type="GO" id="GO:0009036">
    <property type="term" value="F:type II site-specific deoxyribonuclease activity"/>
    <property type="evidence" value="ECO:0007669"/>
    <property type="project" value="InterPro"/>
</dbReference>
<evidence type="ECO:0000313" key="7">
    <source>
        <dbReference type="Proteomes" id="UP000431744"/>
    </source>
</evidence>
<protein>
    <submittedName>
        <fullName evidence="6">Restriction endonuclease</fullName>
    </submittedName>
</protein>
<dbReference type="Gene3D" id="3.40.600.10">
    <property type="entry name" value="DNA mismatch repair MutH/Restriction endonuclease, type II"/>
    <property type="match status" value="1"/>
</dbReference>
<keyword evidence="2 6" id="KW-0255">Endonuclease</keyword>
<accession>A0A6H9WH40</accession>
<dbReference type="Gene3D" id="1.10.10.10">
    <property type="entry name" value="Winged helix-like DNA-binding domain superfamily/Winged helix DNA-binding domain"/>
    <property type="match status" value="1"/>
</dbReference>
<dbReference type="AlphaFoldDB" id="A0A6H9WH40"/>
<reference evidence="6 7" key="1">
    <citation type="submission" date="2019-09" db="EMBL/GenBank/DDBJ databases">
        <title>Phylogeny of genus Pseudoclavibacter and closely related genus.</title>
        <authorList>
            <person name="Li Y."/>
        </authorList>
    </citation>
    <scope>NUCLEOTIDE SEQUENCE [LARGE SCALE GENOMIC DNA]</scope>
    <source>
        <strain evidence="6 7">EGI 60007</strain>
    </source>
</reference>
<evidence type="ECO:0000259" key="5">
    <source>
        <dbReference type="Pfam" id="PF09126"/>
    </source>
</evidence>
<name>A0A6H9WH40_9MICO</name>
<organism evidence="6 7">
    <name type="scientific">Pseudoclavibacter endophyticus</name>
    <dbReference type="NCBI Taxonomy" id="1778590"/>
    <lineage>
        <taxon>Bacteria</taxon>
        <taxon>Bacillati</taxon>
        <taxon>Actinomycetota</taxon>
        <taxon>Actinomycetes</taxon>
        <taxon>Micrococcales</taxon>
        <taxon>Microbacteriaceae</taxon>
        <taxon>Pseudoclavibacter</taxon>
    </lineage>
</organism>
<dbReference type="InterPro" id="IPR036388">
    <property type="entry name" value="WH-like_DNA-bd_sf"/>
</dbReference>
<dbReference type="GO" id="GO:0003677">
    <property type="term" value="F:DNA binding"/>
    <property type="evidence" value="ECO:0007669"/>
    <property type="project" value="InterPro"/>
</dbReference>
<evidence type="ECO:0000256" key="4">
    <source>
        <dbReference type="SAM" id="MobiDB-lite"/>
    </source>
</evidence>
<comment type="caution">
    <text evidence="6">The sequence shown here is derived from an EMBL/GenBank/DDBJ whole genome shotgun (WGS) entry which is preliminary data.</text>
</comment>
<dbReference type="RefSeq" id="WP_158029549.1">
    <property type="nucleotide sequence ID" value="NZ_BMHG01000001.1"/>
</dbReference>
<feature type="region of interest" description="Disordered" evidence="4">
    <location>
        <begin position="368"/>
        <end position="393"/>
    </location>
</feature>
<sequence length="393" mass="42433">MLATKIAHQLHGGLYPDDTVNGRAVVLGERTRPDGELASADLAPETLHALRDLGASSSSSHLRSTPEAGPPRAGNVLDVTLLPLPLPEDDARDSVVREMEGLDPDGTITGQVLRDTFDQLYDGVRTRRYRWDQLFKTEKTHFGTLVEINLQRQFEYGDGDKLDYRIAGHEVDAKYSQGSGGWMLPPEAVGELCMVITASDRESTFSVGVVRASEGLLNAGQNRDAKRTLSAAGRATIAWLQKDAPLPPNTLLHMPESDVEAVLDAGAGTARVSELFRRTAGRVVGRAAVATVAAQLDVTRRVRGGQSGSRDPLASEGIVVLGGAYDWQRDAARDLGLPVPRRTEYVAGHVAPVQEGWDGPVALGPSGLSLRPAAPDDRAPFDPLWYGERRENR</sequence>
<dbReference type="CDD" id="cd22338">
    <property type="entry name" value="NaeI-like"/>
    <property type="match status" value="1"/>
</dbReference>
<evidence type="ECO:0000313" key="6">
    <source>
        <dbReference type="EMBL" id="KAB1648354.1"/>
    </source>
</evidence>
<keyword evidence="3" id="KW-0378">Hydrolase</keyword>
<gene>
    <name evidence="6" type="ORF">F8O04_11715</name>
</gene>